<reference evidence="1" key="1">
    <citation type="journal article" date="2014" name="Front. Microbiol.">
        <title>High frequency of phylogenetically diverse reductive dehalogenase-homologous genes in deep subseafloor sedimentary metagenomes.</title>
        <authorList>
            <person name="Kawai M."/>
            <person name="Futagami T."/>
            <person name="Toyoda A."/>
            <person name="Takaki Y."/>
            <person name="Nishi S."/>
            <person name="Hori S."/>
            <person name="Arai W."/>
            <person name="Tsubouchi T."/>
            <person name="Morono Y."/>
            <person name="Uchiyama I."/>
            <person name="Ito T."/>
            <person name="Fujiyama A."/>
            <person name="Inagaki F."/>
            <person name="Takami H."/>
        </authorList>
    </citation>
    <scope>NUCLEOTIDE SEQUENCE</scope>
    <source>
        <strain evidence="1">Expedition CK06-06</strain>
    </source>
</reference>
<dbReference type="AlphaFoldDB" id="X1K4K5"/>
<organism evidence="1">
    <name type="scientific">marine sediment metagenome</name>
    <dbReference type="NCBI Taxonomy" id="412755"/>
    <lineage>
        <taxon>unclassified sequences</taxon>
        <taxon>metagenomes</taxon>
        <taxon>ecological metagenomes</taxon>
    </lineage>
</organism>
<sequence length="52" mass="5481">LGGTGRLWVLGWGLDEMTGGWGSLGAHADARGRPYAVATVDVLVEVQRGVWS</sequence>
<name>X1K4K5_9ZZZZ</name>
<accession>X1K4K5</accession>
<evidence type="ECO:0000313" key="1">
    <source>
        <dbReference type="EMBL" id="GAI01493.1"/>
    </source>
</evidence>
<dbReference type="EMBL" id="BARU01047732">
    <property type="protein sequence ID" value="GAI01493.1"/>
    <property type="molecule type" value="Genomic_DNA"/>
</dbReference>
<feature type="non-terminal residue" evidence="1">
    <location>
        <position position="1"/>
    </location>
</feature>
<protein>
    <submittedName>
        <fullName evidence="1">Uncharacterized protein</fullName>
    </submittedName>
</protein>
<gene>
    <name evidence="1" type="ORF">S03H2_71364</name>
</gene>
<comment type="caution">
    <text evidence="1">The sequence shown here is derived from an EMBL/GenBank/DDBJ whole genome shotgun (WGS) entry which is preliminary data.</text>
</comment>
<proteinExistence type="predicted"/>